<dbReference type="InParanoid" id="A0A067QNM9"/>
<sequence length="105" mass="11524">MSLLAKRSDRHLTFTMQTARTTVFGTADTPNSVTFKAVSCVKVPITNNTKLIIPHVGFGQEFVSRGSRRTVAKTLPGSFAGHIRPYCGSYWGSRVSWQVCKSSVT</sequence>
<proteinExistence type="predicted"/>
<organism evidence="1 2">
    <name type="scientific">Zootermopsis nevadensis</name>
    <name type="common">Dampwood termite</name>
    <dbReference type="NCBI Taxonomy" id="136037"/>
    <lineage>
        <taxon>Eukaryota</taxon>
        <taxon>Metazoa</taxon>
        <taxon>Ecdysozoa</taxon>
        <taxon>Arthropoda</taxon>
        <taxon>Hexapoda</taxon>
        <taxon>Insecta</taxon>
        <taxon>Pterygota</taxon>
        <taxon>Neoptera</taxon>
        <taxon>Polyneoptera</taxon>
        <taxon>Dictyoptera</taxon>
        <taxon>Blattodea</taxon>
        <taxon>Blattoidea</taxon>
        <taxon>Termitoidae</taxon>
        <taxon>Termopsidae</taxon>
        <taxon>Zootermopsis</taxon>
    </lineage>
</organism>
<reference evidence="1 2" key="1">
    <citation type="journal article" date="2014" name="Nat. Commun.">
        <title>Molecular traces of alternative social organization in a termite genome.</title>
        <authorList>
            <person name="Terrapon N."/>
            <person name="Li C."/>
            <person name="Robertson H.M."/>
            <person name="Ji L."/>
            <person name="Meng X."/>
            <person name="Booth W."/>
            <person name="Chen Z."/>
            <person name="Childers C.P."/>
            <person name="Glastad K.M."/>
            <person name="Gokhale K."/>
            <person name="Gowin J."/>
            <person name="Gronenberg W."/>
            <person name="Hermansen R.A."/>
            <person name="Hu H."/>
            <person name="Hunt B.G."/>
            <person name="Huylmans A.K."/>
            <person name="Khalil S.M."/>
            <person name="Mitchell R.D."/>
            <person name="Munoz-Torres M.C."/>
            <person name="Mustard J.A."/>
            <person name="Pan H."/>
            <person name="Reese J.T."/>
            <person name="Scharf M.E."/>
            <person name="Sun F."/>
            <person name="Vogel H."/>
            <person name="Xiao J."/>
            <person name="Yang W."/>
            <person name="Yang Z."/>
            <person name="Yang Z."/>
            <person name="Zhou J."/>
            <person name="Zhu J."/>
            <person name="Brent C.S."/>
            <person name="Elsik C.G."/>
            <person name="Goodisman M.A."/>
            <person name="Liberles D.A."/>
            <person name="Roe R.M."/>
            <person name="Vargo E.L."/>
            <person name="Vilcinskas A."/>
            <person name="Wang J."/>
            <person name="Bornberg-Bauer E."/>
            <person name="Korb J."/>
            <person name="Zhang G."/>
            <person name="Liebig J."/>
        </authorList>
    </citation>
    <scope>NUCLEOTIDE SEQUENCE [LARGE SCALE GENOMIC DNA]</scope>
    <source>
        <tissue evidence="1">Whole organism</tissue>
    </source>
</reference>
<dbReference type="EMBL" id="KK853191">
    <property type="protein sequence ID" value="KDR10014.1"/>
    <property type="molecule type" value="Genomic_DNA"/>
</dbReference>
<name>A0A067QNM9_ZOONE</name>
<gene>
    <name evidence="1" type="ORF">L798_15674</name>
</gene>
<dbReference type="Proteomes" id="UP000027135">
    <property type="component" value="Unassembled WGS sequence"/>
</dbReference>
<protein>
    <submittedName>
        <fullName evidence="1">Uncharacterized protein</fullName>
    </submittedName>
</protein>
<accession>A0A067QNM9</accession>
<evidence type="ECO:0000313" key="1">
    <source>
        <dbReference type="EMBL" id="KDR10014.1"/>
    </source>
</evidence>
<keyword evidence="2" id="KW-1185">Reference proteome</keyword>
<dbReference type="AlphaFoldDB" id="A0A067QNM9"/>
<evidence type="ECO:0000313" key="2">
    <source>
        <dbReference type="Proteomes" id="UP000027135"/>
    </source>
</evidence>